<dbReference type="AlphaFoldDB" id="A0A6J4I1Q8"/>
<dbReference type="Pfam" id="PF01569">
    <property type="entry name" value="PAP2"/>
    <property type="match status" value="1"/>
</dbReference>
<dbReference type="Gene3D" id="1.20.144.10">
    <property type="entry name" value="Phosphatidic acid phosphatase type 2/haloperoxidase"/>
    <property type="match status" value="1"/>
</dbReference>
<protein>
    <recommendedName>
        <fullName evidence="2">Phosphatidic acid phosphatase type 2/haloperoxidase domain-containing protein</fullName>
    </recommendedName>
</protein>
<dbReference type="EMBL" id="CADCTB010000105">
    <property type="protein sequence ID" value="CAA9239834.1"/>
    <property type="molecule type" value="Genomic_DNA"/>
</dbReference>
<feature type="transmembrane region" description="Helical" evidence="1">
    <location>
        <begin position="166"/>
        <end position="185"/>
    </location>
</feature>
<dbReference type="SUPFAM" id="SSF56112">
    <property type="entry name" value="Protein kinase-like (PK-like)"/>
    <property type="match status" value="1"/>
</dbReference>
<sequence>MIIWFLLVVTELGRTIDRIDHAILDEVVEWRRPSLDAAMRRLQFLGEPTTVLVLRWVGILSALAFRRFRQLVVFLGCILISTALGAVLSEFLGRSRPMGVEIIGNWDGFSHPSRPMIDIAVCLIGLIYLLTPRGEWRSRAKVLAGGYLAFLAVIRIYLAVDHPTDVLFGVILGVTLTLMAFRLLAPTDAFPITYRRGRSAHLDVGGPRGEAIRAALGEQLGLHVESVRPFGLDGSAGSTPLRIQLTDPAHPALFGKLYAATHLRSDRWYKLGRTLLYGRLEDESTFSTVRRLVQYEDYLLRIMRSAGIPTAQPYGFAEITPEREYVIVTEFFEGAAEISSVEVDEAIIDDALGVVRCLWESGLAHRDIKPANVLVRDGKVLLIDVAFGEVRPSPWRQAVDLANMMLVLALQSDPETVYERALLRFSPDEIAEAFAATRGLTLTSQLRAQLRQDGRDLISGFRALAPARSPIRIQRWSVRRVLLTSAVLLGALLAFLLTISLFAQVSLL</sequence>
<keyword evidence="1" id="KW-1133">Transmembrane helix</keyword>
<organism evidence="3">
    <name type="scientific">uncultured Acidimicrobiales bacterium</name>
    <dbReference type="NCBI Taxonomy" id="310071"/>
    <lineage>
        <taxon>Bacteria</taxon>
        <taxon>Bacillati</taxon>
        <taxon>Actinomycetota</taxon>
        <taxon>Acidimicrobiia</taxon>
        <taxon>Acidimicrobiales</taxon>
        <taxon>environmental samples</taxon>
    </lineage>
</organism>
<feature type="transmembrane region" description="Helical" evidence="1">
    <location>
        <begin position="481"/>
        <end position="503"/>
    </location>
</feature>
<feature type="domain" description="Phosphatidic acid phosphatase type 2/haloperoxidase" evidence="2">
    <location>
        <begin position="71"/>
        <end position="183"/>
    </location>
</feature>
<accession>A0A6J4I1Q8</accession>
<keyword evidence="1" id="KW-0472">Membrane</keyword>
<proteinExistence type="predicted"/>
<dbReference type="InterPro" id="IPR000326">
    <property type="entry name" value="PAP2/HPO"/>
</dbReference>
<evidence type="ECO:0000259" key="2">
    <source>
        <dbReference type="Pfam" id="PF01569"/>
    </source>
</evidence>
<feature type="transmembrane region" description="Helical" evidence="1">
    <location>
        <begin position="142"/>
        <end position="160"/>
    </location>
</feature>
<keyword evidence="1" id="KW-0812">Transmembrane</keyword>
<evidence type="ECO:0000313" key="3">
    <source>
        <dbReference type="EMBL" id="CAA9239834.1"/>
    </source>
</evidence>
<feature type="transmembrane region" description="Helical" evidence="1">
    <location>
        <begin position="112"/>
        <end position="130"/>
    </location>
</feature>
<evidence type="ECO:0000256" key="1">
    <source>
        <dbReference type="SAM" id="Phobius"/>
    </source>
</evidence>
<dbReference type="InterPro" id="IPR011009">
    <property type="entry name" value="Kinase-like_dom_sf"/>
</dbReference>
<feature type="transmembrane region" description="Helical" evidence="1">
    <location>
        <begin position="72"/>
        <end position="92"/>
    </location>
</feature>
<name>A0A6J4I1Q8_9ACTN</name>
<dbReference type="Gene3D" id="1.10.510.10">
    <property type="entry name" value="Transferase(Phosphotransferase) domain 1"/>
    <property type="match status" value="1"/>
</dbReference>
<dbReference type="InterPro" id="IPR036938">
    <property type="entry name" value="PAP2/HPO_sf"/>
</dbReference>
<dbReference type="SUPFAM" id="SSF48317">
    <property type="entry name" value="Acid phosphatase/Vanadium-dependent haloperoxidase"/>
    <property type="match status" value="1"/>
</dbReference>
<reference evidence="3" key="1">
    <citation type="submission" date="2020-02" db="EMBL/GenBank/DDBJ databases">
        <authorList>
            <person name="Meier V. D."/>
        </authorList>
    </citation>
    <scope>NUCLEOTIDE SEQUENCE</scope>
    <source>
        <strain evidence="3">AVDCRST_MAG10</strain>
    </source>
</reference>
<gene>
    <name evidence="3" type="ORF">AVDCRST_MAG10-1612</name>
</gene>